<keyword evidence="2" id="KW-0732">Signal</keyword>
<feature type="region of interest" description="Disordered" evidence="1">
    <location>
        <begin position="170"/>
        <end position="205"/>
    </location>
</feature>
<gene>
    <name evidence="3" type="ORF">FC89_GL000456</name>
</gene>
<evidence type="ECO:0000256" key="1">
    <source>
        <dbReference type="SAM" id="MobiDB-lite"/>
    </source>
</evidence>
<evidence type="ECO:0000256" key="2">
    <source>
        <dbReference type="SAM" id="SignalP"/>
    </source>
</evidence>
<proteinExistence type="predicted"/>
<dbReference type="Proteomes" id="UP000051451">
    <property type="component" value="Unassembled WGS sequence"/>
</dbReference>
<reference evidence="3 4" key="1">
    <citation type="journal article" date="2015" name="Genome Announc.">
        <title>Expanding the biotechnology potential of lactobacilli through comparative genomics of 213 strains and associated genera.</title>
        <authorList>
            <person name="Sun Z."/>
            <person name="Harris H.M."/>
            <person name="McCann A."/>
            <person name="Guo C."/>
            <person name="Argimon S."/>
            <person name="Zhang W."/>
            <person name="Yang X."/>
            <person name="Jeffery I.B."/>
            <person name="Cooney J.C."/>
            <person name="Kagawa T.F."/>
            <person name="Liu W."/>
            <person name="Song Y."/>
            <person name="Salvetti E."/>
            <person name="Wrobel A."/>
            <person name="Rasinkangas P."/>
            <person name="Parkhill J."/>
            <person name="Rea M.C."/>
            <person name="O'Sullivan O."/>
            <person name="Ritari J."/>
            <person name="Douillard F.P."/>
            <person name="Paul Ross R."/>
            <person name="Yang R."/>
            <person name="Briner A.E."/>
            <person name="Felis G.E."/>
            <person name="de Vos W.M."/>
            <person name="Barrangou R."/>
            <person name="Klaenhammer T.R."/>
            <person name="Caufield P.W."/>
            <person name="Cui Y."/>
            <person name="Zhang H."/>
            <person name="O'Toole P.W."/>
        </authorList>
    </citation>
    <scope>NUCLEOTIDE SEQUENCE [LARGE SCALE GENOMIC DNA]</scope>
    <source>
        <strain evidence="3 4">DSM 18630</strain>
    </source>
</reference>
<sequence>MGVIFLKKSFTVILFVLFSSLFIAACSSKSTKSGDRTIYSTKITKVRSTSDGDWIVSGTTSAPDGTKIIAVSATSSDKENASATSDSDKWPKAKNGKFKMHVDAITAVDGTTYKKGKKVKVDIMGISNYKKDNDSEIPSEIIKNFKKNFQADTLTLTSKQVSYINSLDDYEDDYDSDSTSDDNSDSGDSYESDVDDDSSSASNSSIDYQSVTFDQLARTPDDYEAKGVKIQGQVMQVQNSKKGTVILLWMNDDSDSLVMVEVGKSYLPTNGNILEDDEVIINGLGGGTQKYETTNGDENEVPLIFSTQAVVDNGKSSNAY</sequence>
<evidence type="ECO:0000313" key="3">
    <source>
        <dbReference type="EMBL" id="KRM07139.1"/>
    </source>
</evidence>
<dbReference type="PATRIC" id="fig|1423750.3.peg.469"/>
<evidence type="ECO:0008006" key="5">
    <source>
        <dbReference type="Google" id="ProtNLM"/>
    </source>
</evidence>
<organism evidence="3 4">
    <name type="scientific">Liquorilactobacillus ghanensis DSM 18630</name>
    <dbReference type="NCBI Taxonomy" id="1423750"/>
    <lineage>
        <taxon>Bacteria</taxon>
        <taxon>Bacillati</taxon>
        <taxon>Bacillota</taxon>
        <taxon>Bacilli</taxon>
        <taxon>Lactobacillales</taxon>
        <taxon>Lactobacillaceae</taxon>
        <taxon>Liquorilactobacillus</taxon>
    </lineage>
</organism>
<feature type="compositionally biased region" description="Acidic residues" evidence="1">
    <location>
        <begin position="170"/>
        <end position="198"/>
    </location>
</feature>
<protein>
    <recommendedName>
        <fullName evidence="5">Lipoprotein</fullName>
    </recommendedName>
</protein>
<evidence type="ECO:0000313" key="4">
    <source>
        <dbReference type="Proteomes" id="UP000051451"/>
    </source>
</evidence>
<name>A0A0R1VVS8_9LACO</name>
<feature type="signal peptide" evidence="2">
    <location>
        <begin position="1"/>
        <end position="24"/>
    </location>
</feature>
<dbReference type="EMBL" id="AZGB01000009">
    <property type="protein sequence ID" value="KRM07139.1"/>
    <property type="molecule type" value="Genomic_DNA"/>
</dbReference>
<feature type="chain" id="PRO_5006412434" description="Lipoprotein" evidence="2">
    <location>
        <begin position="25"/>
        <end position="320"/>
    </location>
</feature>
<dbReference type="PROSITE" id="PS51257">
    <property type="entry name" value="PROKAR_LIPOPROTEIN"/>
    <property type="match status" value="1"/>
</dbReference>
<dbReference type="STRING" id="1423750.FC89_GL000456"/>
<comment type="caution">
    <text evidence="3">The sequence shown here is derived from an EMBL/GenBank/DDBJ whole genome shotgun (WGS) entry which is preliminary data.</text>
</comment>
<dbReference type="AlphaFoldDB" id="A0A0R1VVS8"/>
<accession>A0A0R1VVS8</accession>
<keyword evidence="4" id="KW-1185">Reference proteome</keyword>